<feature type="transmembrane region" description="Helical" evidence="1">
    <location>
        <begin position="59"/>
        <end position="78"/>
    </location>
</feature>
<evidence type="ECO:0000259" key="2">
    <source>
        <dbReference type="Pfam" id="PF06762"/>
    </source>
</evidence>
<gene>
    <name evidence="3" type="ORF">PXEA_LOCUS19962</name>
</gene>
<keyword evidence="1" id="KW-0472">Membrane</keyword>
<proteinExistence type="inferred from homology"/>
<dbReference type="PANTHER" id="PTHR14463">
    <property type="entry name" value="LIPASE MATURATION FACTOR"/>
    <property type="match status" value="1"/>
</dbReference>
<dbReference type="GO" id="GO:0005789">
    <property type="term" value="C:endoplasmic reticulum membrane"/>
    <property type="evidence" value="ECO:0007669"/>
    <property type="project" value="UniProtKB-SubCell"/>
</dbReference>
<keyword evidence="1" id="KW-1133">Transmembrane helix</keyword>
<evidence type="ECO:0000256" key="1">
    <source>
        <dbReference type="RuleBase" id="RU361229"/>
    </source>
</evidence>
<dbReference type="GO" id="GO:0051604">
    <property type="term" value="P:protein maturation"/>
    <property type="evidence" value="ECO:0007669"/>
    <property type="project" value="InterPro"/>
</dbReference>
<dbReference type="PANTHER" id="PTHR14463:SF5">
    <property type="entry name" value="LIPASE MATURATION FACTOR 2"/>
    <property type="match status" value="1"/>
</dbReference>
<keyword evidence="4" id="KW-1185">Reference proteome</keyword>
<feature type="transmembrane region" description="Helical" evidence="1">
    <location>
        <begin position="85"/>
        <end position="106"/>
    </location>
</feature>
<accession>A0A3S5AL42</accession>
<protein>
    <recommendedName>
        <fullName evidence="1">Lipase maturation factor</fullName>
    </recommendedName>
</protein>
<comment type="similarity">
    <text evidence="1">Belongs to the lipase maturation factor family.</text>
</comment>
<comment type="subcellular location">
    <subcellularLocation>
        <location evidence="1">Endoplasmic reticulum membrane</location>
        <topology evidence="1">Multi-pass membrane protein</topology>
    </subcellularLocation>
</comment>
<dbReference type="Proteomes" id="UP000784294">
    <property type="component" value="Unassembled WGS sequence"/>
</dbReference>
<feature type="domain" description="Lipase maturation factor 1/2 N-terminal" evidence="2">
    <location>
        <begin position="107"/>
        <end position="268"/>
    </location>
</feature>
<comment type="function">
    <text evidence="1">Involved in the maturation of specific proteins in the endoplasmic reticulum.</text>
</comment>
<feature type="transmembrane region" description="Helical" evidence="1">
    <location>
        <begin position="200"/>
        <end position="224"/>
    </location>
</feature>
<dbReference type="InterPro" id="IPR057434">
    <property type="entry name" value="LMF1/2_N"/>
</dbReference>
<evidence type="ECO:0000313" key="3">
    <source>
        <dbReference type="EMBL" id="VEL26522.1"/>
    </source>
</evidence>
<dbReference type="Pfam" id="PF06762">
    <property type="entry name" value="LMF1"/>
    <property type="match status" value="1"/>
</dbReference>
<organism evidence="3 4">
    <name type="scientific">Protopolystoma xenopodis</name>
    <dbReference type="NCBI Taxonomy" id="117903"/>
    <lineage>
        <taxon>Eukaryota</taxon>
        <taxon>Metazoa</taxon>
        <taxon>Spiralia</taxon>
        <taxon>Lophotrochozoa</taxon>
        <taxon>Platyhelminthes</taxon>
        <taxon>Monogenea</taxon>
        <taxon>Polyopisthocotylea</taxon>
        <taxon>Polystomatidea</taxon>
        <taxon>Polystomatidae</taxon>
        <taxon>Protopolystoma</taxon>
    </lineage>
</organism>
<sequence>MHRLSHVCPKSRFLFCMSIIYLFAFSSLYIQLPVPKDGADFLHNPSILRFSELFGLNTYYMMELLIILGVLLSFMAFFSESFRTMTVYFALWIFYLSVFKAGQVFLWFQWDILLLEAGALTVLLAGVDMIIFRFPSYTASDGISLWLIRWLLFRLMFASGVVKLTSKCPLWWGLSALDWHFQSQCIPTPAAYYFHYLPKWLLHLAVAVTLILEIIFPFLFFLPLRGIRIFSFYSQIMLQLLIIITGNYNFFNLLTIVLCYSLLTDYEFPLTL</sequence>
<keyword evidence="1" id="KW-0256">Endoplasmic reticulum</keyword>
<evidence type="ECO:0000313" key="4">
    <source>
        <dbReference type="Proteomes" id="UP000784294"/>
    </source>
</evidence>
<comment type="caution">
    <text evidence="3">The sequence shown here is derived from an EMBL/GenBank/DDBJ whole genome shotgun (WGS) entry which is preliminary data.</text>
</comment>
<dbReference type="OrthoDB" id="434126at2759"/>
<reference evidence="3" key="1">
    <citation type="submission" date="2018-11" db="EMBL/GenBank/DDBJ databases">
        <authorList>
            <consortium name="Pathogen Informatics"/>
        </authorList>
    </citation>
    <scope>NUCLEOTIDE SEQUENCE</scope>
</reference>
<feature type="transmembrane region" description="Helical" evidence="1">
    <location>
        <begin position="112"/>
        <end position="131"/>
    </location>
</feature>
<dbReference type="EMBL" id="CAAALY010080867">
    <property type="protein sequence ID" value="VEL26522.1"/>
    <property type="molecule type" value="Genomic_DNA"/>
</dbReference>
<dbReference type="AlphaFoldDB" id="A0A3S5AL42"/>
<feature type="transmembrane region" description="Helical" evidence="1">
    <location>
        <begin position="143"/>
        <end position="162"/>
    </location>
</feature>
<dbReference type="InterPro" id="IPR009613">
    <property type="entry name" value="LMF"/>
</dbReference>
<name>A0A3S5AL42_9PLAT</name>
<keyword evidence="1" id="KW-0812">Transmembrane</keyword>
<feature type="transmembrane region" description="Helical" evidence="1">
    <location>
        <begin position="12"/>
        <end position="32"/>
    </location>
</feature>
<feature type="transmembrane region" description="Helical" evidence="1">
    <location>
        <begin position="236"/>
        <end position="263"/>
    </location>
</feature>